<dbReference type="Pfam" id="PF00561">
    <property type="entry name" value="Abhydrolase_1"/>
    <property type="match status" value="1"/>
</dbReference>
<dbReference type="PROSITE" id="PS51257">
    <property type="entry name" value="PROKAR_LIPOPROTEIN"/>
    <property type="match status" value="1"/>
</dbReference>
<dbReference type="InterPro" id="IPR029058">
    <property type="entry name" value="AB_hydrolase_fold"/>
</dbReference>
<gene>
    <name evidence="4" type="ORF">EV356DRAFT_529024</name>
</gene>
<dbReference type="SUPFAM" id="SSF53474">
    <property type="entry name" value="alpha/beta-Hydrolases"/>
    <property type="match status" value="1"/>
</dbReference>
<sequence length="305" mass="34465">MLPLRAVQRVRSRTRPSTLLSSFYSCRFRGLVTLAYELHEPPATSEQSTSRGTPIIVLHGLFGSKRNNRSISKVLARDLNRPVYNVDLRNHGDSPHDLQHDYTALAEDVEGFMDQHALKDPTLIGHSMGAKTAMTVALRSPERVAALIPVDNAPVDAALKSDFGKYIQGMRKVEEAHVSTQSEADSIMKEYEESLPIRQFLLTNLIRDPPTSPHLRFRIPISILANALDNMGDFPFTDPDTHRHEGPTLIVRGSHSHYVADETLPVIGRFFPRFEVRDVEAGHWLISEKPEEFRRVVVEFLQDKD</sequence>
<dbReference type="Gene3D" id="3.40.50.1820">
    <property type="entry name" value="alpha/beta hydrolase"/>
    <property type="match status" value="1"/>
</dbReference>
<protein>
    <submittedName>
        <fullName evidence="4">Alpha/beta-hydrolase</fullName>
    </submittedName>
</protein>
<proteinExistence type="inferred from homology"/>
<reference evidence="4" key="1">
    <citation type="journal article" date="2020" name="Stud. Mycol.">
        <title>101 Dothideomycetes genomes: a test case for predicting lifestyles and emergence of pathogens.</title>
        <authorList>
            <person name="Haridas S."/>
            <person name="Albert R."/>
            <person name="Binder M."/>
            <person name="Bloem J."/>
            <person name="Labutti K."/>
            <person name="Salamov A."/>
            <person name="Andreopoulos B."/>
            <person name="Baker S."/>
            <person name="Barry K."/>
            <person name="Bills G."/>
            <person name="Bluhm B."/>
            <person name="Cannon C."/>
            <person name="Castanera R."/>
            <person name="Culley D."/>
            <person name="Daum C."/>
            <person name="Ezra D."/>
            <person name="Gonzalez J."/>
            <person name="Henrissat B."/>
            <person name="Kuo A."/>
            <person name="Liang C."/>
            <person name="Lipzen A."/>
            <person name="Lutzoni F."/>
            <person name="Magnuson J."/>
            <person name="Mondo S."/>
            <person name="Nolan M."/>
            <person name="Ohm R."/>
            <person name="Pangilinan J."/>
            <person name="Park H.-J."/>
            <person name="Ramirez L."/>
            <person name="Alfaro M."/>
            <person name="Sun H."/>
            <person name="Tritt A."/>
            <person name="Yoshinaga Y."/>
            <person name="Zwiers L.-H."/>
            <person name="Turgeon B."/>
            <person name="Goodwin S."/>
            <person name="Spatafora J."/>
            <person name="Crous P."/>
            <person name="Grigoriev I."/>
        </authorList>
    </citation>
    <scope>NUCLEOTIDE SEQUENCE</scope>
    <source>
        <strain evidence="4">Tuck. ex Michener</strain>
    </source>
</reference>
<name>A0A6A6HLA4_VIRVR</name>
<comment type="similarity">
    <text evidence="1">Belongs to the AB hydrolase superfamily.</text>
</comment>
<accession>A0A6A6HLA4</accession>
<evidence type="ECO:0000313" key="4">
    <source>
        <dbReference type="EMBL" id="KAF2238568.1"/>
    </source>
</evidence>
<dbReference type="EMBL" id="ML991775">
    <property type="protein sequence ID" value="KAF2238568.1"/>
    <property type="molecule type" value="Genomic_DNA"/>
</dbReference>
<dbReference type="GO" id="GO:0005739">
    <property type="term" value="C:mitochondrion"/>
    <property type="evidence" value="ECO:0007669"/>
    <property type="project" value="TreeGrafter"/>
</dbReference>
<evidence type="ECO:0000313" key="5">
    <source>
        <dbReference type="Proteomes" id="UP000800092"/>
    </source>
</evidence>
<evidence type="ECO:0000256" key="1">
    <source>
        <dbReference type="ARBA" id="ARBA00008645"/>
    </source>
</evidence>
<organism evidence="4 5">
    <name type="scientific">Viridothelium virens</name>
    <name type="common">Speckled blister lichen</name>
    <name type="synonym">Trypethelium virens</name>
    <dbReference type="NCBI Taxonomy" id="1048519"/>
    <lineage>
        <taxon>Eukaryota</taxon>
        <taxon>Fungi</taxon>
        <taxon>Dikarya</taxon>
        <taxon>Ascomycota</taxon>
        <taxon>Pezizomycotina</taxon>
        <taxon>Dothideomycetes</taxon>
        <taxon>Dothideomycetes incertae sedis</taxon>
        <taxon>Trypetheliales</taxon>
        <taxon>Trypetheliaceae</taxon>
        <taxon>Viridothelium</taxon>
    </lineage>
</organism>
<dbReference type="AlphaFoldDB" id="A0A6A6HLA4"/>
<dbReference type="PANTHER" id="PTHR46118">
    <property type="entry name" value="PROTEIN ABHD11"/>
    <property type="match status" value="1"/>
</dbReference>
<dbReference type="PANTHER" id="PTHR46118:SF4">
    <property type="entry name" value="PROTEIN ABHD11"/>
    <property type="match status" value="1"/>
</dbReference>
<keyword evidence="2 4" id="KW-0378">Hydrolase</keyword>
<evidence type="ECO:0000259" key="3">
    <source>
        <dbReference type="Pfam" id="PF00561"/>
    </source>
</evidence>
<dbReference type="Proteomes" id="UP000800092">
    <property type="component" value="Unassembled WGS sequence"/>
</dbReference>
<dbReference type="FunFam" id="3.40.50.1820:FF:000039">
    <property type="entry name" value="Esterase ybfF"/>
    <property type="match status" value="1"/>
</dbReference>
<feature type="domain" description="AB hydrolase-1" evidence="3">
    <location>
        <begin position="54"/>
        <end position="290"/>
    </location>
</feature>
<keyword evidence="5" id="KW-1185">Reference proteome</keyword>
<dbReference type="InterPro" id="IPR000073">
    <property type="entry name" value="AB_hydrolase_1"/>
</dbReference>
<evidence type="ECO:0000256" key="2">
    <source>
        <dbReference type="ARBA" id="ARBA00022801"/>
    </source>
</evidence>
<dbReference type="GO" id="GO:0052689">
    <property type="term" value="F:carboxylic ester hydrolase activity"/>
    <property type="evidence" value="ECO:0007669"/>
    <property type="project" value="TreeGrafter"/>
</dbReference>
<dbReference type="OrthoDB" id="8119704at2759"/>